<name>A0A7I8DFI0_9BACL</name>
<keyword evidence="2 5" id="KW-0699">rRNA-binding</keyword>
<dbReference type="PANTHER" id="PTHR12934">
    <property type="entry name" value="50S RIBOSOMAL PROTEIN L15"/>
    <property type="match status" value="1"/>
</dbReference>
<dbReference type="RefSeq" id="WP_200757173.1">
    <property type="nucleotide sequence ID" value="NZ_AP023366.1"/>
</dbReference>
<sequence length="147" mass="15499">MKLHELSPAEGAKSTRKRVGRGIGSGLGKTSGRGHKGQKARSGGGVRPGFEGGQTPLFRRLPKRGFTNAPFKKELTEVNVAKLNVFEAGTVVTPEKLIEAKVIKNLKDGVKILGQGDLNVALTVKAHRFSASAIEKIEAAGGKAEVC</sequence>
<dbReference type="GO" id="GO:0006412">
    <property type="term" value="P:translation"/>
    <property type="evidence" value="ECO:0007669"/>
    <property type="project" value="UniProtKB-UniRule"/>
</dbReference>
<feature type="domain" description="Large ribosomal subunit protein uL15/eL18" evidence="8">
    <location>
        <begin position="77"/>
        <end position="145"/>
    </location>
</feature>
<proteinExistence type="inferred from homology"/>
<evidence type="ECO:0000256" key="4">
    <source>
        <dbReference type="ARBA" id="ARBA00023274"/>
    </source>
</evidence>
<dbReference type="SUPFAM" id="SSF52080">
    <property type="entry name" value="Ribosomal proteins L15p and L18e"/>
    <property type="match status" value="1"/>
</dbReference>
<dbReference type="InterPro" id="IPR030878">
    <property type="entry name" value="Ribosomal_uL15"/>
</dbReference>
<evidence type="ECO:0000313" key="9">
    <source>
        <dbReference type="EMBL" id="BCJ87320.1"/>
    </source>
</evidence>
<dbReference type="InterPro" id="IPR001196">
    <property type="entry name" value="Ribosomal_uL15_CS"/>
</dbReference>
<dbReference type="InterPro" id="IPR021131">
    <property type="entry name" value="Ribosomal_uL15/eL18"/>
</dbReference>
<dbReference type="HAMAP" id="MF_01341">
    <property type="entry name" value="Ribosomal_uL15"/>
    <property type="match status" value="1"/>
</dbReference>
<feature type="region of interest" description="Disordered" evidence="7">
    <location>
        <begin position="1"/>
        <end position="61"/>
    </location>
</feature>
<evidence type="ECO:0000256" key="2">
    <source>
        <dbReference type="ARBA" id="ARBA00022730"/>
    </source>
</evidence>
<feature type="compositionally biased region" description="Gly residues" evidence="7">
    <location>
        <begin position="42"/>
        <end position="52"/>
    </location>
</feature>
<dbReference type="PROSITE" id="PS00475">
    <property type="entry name" value="RIBOSOMAL_L15"/>
    <property type="match status" value="1"/>
</dbReference>
<comment type="similarity">
    <text evidence="1 5 6">Belongs to the universal ribosomal protein uL15 family.</text>
</comment>
<keyword evidence="3 5" id="KW-0689">Ribosomal protein</keyword>
<comment type="subunit">
    <text evidence="5">Part of the 50S ribosomal subunit.</text>
</comment>
<dbReference type="InterPro" id="IPR005749">
    <property type="entry name" value="Ribosomal_uL15_bac-type"/>
</dbReference>
<dbReference type="Gene3D" id="3.100.10.10">
    <property type="match status" value="1"/>
</dbReference>
<dbReference type="GO" id="GO:0019843">
    <property type="term" value="F:rRNA binding"/>
    <property type="evidence" value="ECO:0007669"/>
    <property type="project" value="UniProtKB-UniRule"/>
</dbReference>
<accession>A0A7I8DFI0</accession>
<keyword evidence="5" id="KW-0694">RNA-binding</keyword>
<dbReference type="GO" id="GO:0022625">
    <property type="term" value="C:cytosolic large ribosomal subunit"/>
    <property type="evidence" value="ECO:0007669"/>
    <property type="project" value="TreeGrafter"/>
</dbReference>
<dbReference type="InterPro" id="IPR036227">
    <property type="entry name" value="Ribosomal_uL15/eL18_sf"/>
</dbReference>
<dbReference type="NCBIfam" id="TIGR01071">
    <property type="entry name" value="rplO_bact"/>
    <property type="match status" value="1"/>
</dbReference>
<gene>
    <name evidence="5 9" type="primary">rplO</name>
    <name evidence="9" type="ORF">skT53_23050</name>
</gene>
<dbReference type="Pfam" id="PF00828">
    <property type="entry name" value="Ribosomal_L27A"/>
    <property type="match status" value="1"/>
</dbReference>
<feature type="compositionally biased region" description="Gly residues" evidence="7">
    <location>
        <begin position="21"/>
        <end position="31"/>
    </location>
</feature>
<comment type="function">
    <text evidence="5">Binds to the 23S rRNA.</text>
</comment>
<evidence type="ECO:0000256" key="1">
    <source>
        <dbReference type="ARBA" id="ARBA00007320"/>
    </source>
</evidence>
<dbReference type="GO" id="GO:0003735">
    <property type="term" value="F:structural constituent of ribosome"/>
    <property type="evidence" value="ECO:0007669"/>
    <property type="project" value="InterPro"/>
</dbReference>
<evidence type="ECO:0000256" key="3">
    <source>
        <dbReference type="ARBA" id="ARBA00022980"/>
    </source>
</evidence>
<dbReference type="KEGG" id="eff:skT53_23050"/>
<dbReference type="Proteomes" id="UP000593802">
    <property type="component" value="Chromosome"/>
</dbReference>
<evidence type="ECO:0000256" key="7">
    <source>
        <dbReference type="SAM" id="MobiDB-lite"/>
    </source>
</evidence>
<keyword evidence="10" id="KW-1185">Reference proteome</keyword>
<dbReference type="EMBL" id="AP023366">
    <property type="protein sequence ID" value="BCJ87320.1"/>
    <property type="molecule type" value="Genomic_DNA"/>
</dbReference>
<protein>
    <recommendedName>
        <fullName evidence="5">Large ribosomal subunit protein uL15</fullName>
    </recommendedName>
</protein>
<keyword evidence="4 5" id="KW-0687">Ribonucleoprotein</keyword>
<evidence type="ECO:0000256" key="5">
    <source>
        <dbReference type="HAMAP-Rule" id="MF_01341"/>
    </source>
</evidence>
<evidence type="ECO:0000313" key="10">
    <source>
        <dbReference type="Proteomes" id="UP000593802"/>
    </source>
</evidence>
<reference evidence="9 10" key="1">
    <citation type="submission" date="2020-08" db="EMBL/GenBank/DDBJ databases">
        <title>Complete Genome Sequence of Effusibacillus dendaii Strain skT53, Isolated from Farmland soil.</title>
        <authorList>
            <person name="Konishi T."/>
            <person name="Kawasaki H."/>
        </authorList>
    </citation>
    <scope>NUCLEOTIDE SEQUENCE [LARGE SCALE GENOMIC DNA]</scope>
    <source>
        <strain evidence="10">skT53</strain>
    </source>
</reference>
<evidence type="ECO:0000259" key="8">
    <source>
        <dbReference type="Pfam" id="PF00828"/>
    </source>
</evidence>
<organism evidence="9 10">
    <name type="scientific">Effusibacillus dendaii</name>
    <dbReference type="NCBI Taxonomy" id="2743772"/>
    <lineage>
        <taxon>Bacteria</taxon>
        <taxon>Bacillati</taxon>
        <taxon>Bacillota</taxon>
        <taxon>Bacilli</taxon>
        <taxon>Bacillales</taxon>
        <taxon>Alicyclobacillaceae</taxon>
        <taxon>Effusibacillus</taxon>
    </lineage>
</organism>
<evidence type="ECO:0000256" key="6">
    <source>
        <dbReference type="RuleBase" id="RU003888"/>
    </source>
</evidence>
<dbReference type="AlphaFoldDB" id="A0A7I8DFI0"/>
<dbReference type="PANTHER" id="PTHR12934:SF11">
    <property type="entry name" value="LARGE RIBOSOMAL SUBUNIT PROTEIN UL15M"/>
    <property type="match status" value="1"/>
</dbReference>